<protein>
    <submittedName>
        <fullName evidence="1">Uncharacterized protein</fullName>
    </submittedName>
</protein>
<proteinExistence type="predicted"/>
<gene>
    <name evidence="1" type="ORF">METZ01_LOCUS29998</name>
</gene>
<reference evidence="1" key="1">
    <citation type="submission" date="2018-05" db="EMBL/GenBank/DDBJ databases">
        <authorList>
            <person name="Lanie J.A."/>
            <person name="Ng W.-L."/>
            <person name="Kazmierczak K.M."/>
            <person name="Andrzejewski T.M."/>
            <person name="Davidsen T.M."/>
            <person name="Wayne K.J."/>
            <person name="Tettelin H."/>
            <person name="Glass J.I."/>
            <person name="Rusch D."/>
            <person name="Podicherti R."/>
            <person name="Tsui H.-C.T."/>
            <person name="Winkler M.E."/>
        </authorList>
    </citation>
    <scope>NUCLEOTIDE SEQUENCE</scope>
</reference>
<evidence type="ECO:0000313" key="1">
    <source>
        <dbReference type="EMBL" id="SUZ77144.1"/>
    </source>
</evidence>
<dbReference type="AlphaFoldDB" id="A0A381QE45"/>
<accession>A0A381QE45</accession>
<dbReference type="EMBL" id="UINC01001305">
    <property type="protein sequence ID" value="SUZ77144.1"/>
    <property type="molecule type" value="Genomic_DNA"/>
</dbReference>
<organism evidence="1">
    <name type="scientific">marine metagenome</name>
    <dbReference type="NCBI Taxonomy" id="408172"/>
    <lineage>
        <taxon>unclassified sequences</taxon>
        <taxon>metagenomes</taxon>
        <taxon>ecological metagenomes</taxon>
    </lineage>
</organism>
<sequence length="26" mass="2934">MILIAILNFLAQTRLYVKAVIILFGV</sequence>
<name>A0A381QE45_9ZZZZ</name>